<reference evidence="3" key="1">
    <citation type="journal article" date="2021" name="Nat. Commun.">
        <title>Genomic analyses provide insights into spinach domestication and the genetic basis of agronomic traits.</title>
        <authorList>
            <person name="Cai X."/>
            <person name="Sun X."/>
            <person name="Xu C."/>
            <person name="Sun H."/>
            <person name="Wang X."/>
            <person name="Ge C."/>
            <person name="Zhang Z."/>
            <person name="Wang Q."/>
            <person name="Fei Z."/>
            <person name="Jiao C."/>
            <person name="Wang Q."/>
        </authorList>
    </citation>
    <scope>NUCLEOTIDE SEQUENCE [LARGE SCALE GENOMIC DNA]</scope>
    <source>
        <strain evidence="3">cv. Varoflay</strain>
    </source>
</reference>
<feature type="domain" description="DUF2828" evidence="1">
    <location>
        <begin position="5"/>
        <end position="223"/>
    </location>
</feature>
<dbReference type="GeneID" id="110802021"/>
<gene>
    <name evidence="4" type="primary">LOC110802021</name>
</gene>
<evidence type="ECO:0000313" key="4">
    <source>
        <dbReference type="RefSeq" id="XP_021863140.2"/>
    </source>
</evidence>
<protein>
    <submittedName>
        <fullName evidence="4">Uncharacterized protein</fullName>
    </submittedName>
</protein>
<proteinExistence type="predicted"/>
<evidence type="ECO:0000259" key="1">
    <source>
        <dbReference type="Pfam" id="PF11443"/>
    </source>
</evidence>
<dbReference type="InterPro" id="IPR056690">
    <property type="entry name" value="DUF7788"/>
</dbReference>
<dbReference type="PANTHER" id="PTHR31373">
    <property type="entry name" value="OS06G0652100 PROTEIN"/>
    <property type="match status" value="1"/>
</dbReference>
<dbReference type="Pfam" id="PF25043">
    <property type="entry name" value="DUF7788"/>
    <property type="match status" value="1"/>
</dbReference>
<organism evidence="3 4">
    <name type="scientific">Spinacia oleracea</name>
    <name type="common">Spinach</name>
    <dbReference type="NCBI Taxonomy" id="3562"/>
    <lineage>
        <taxon>Eukaryota</taxon>
        <taxon>Viridiplantae</taxon>
        <taxon>Streptophyta</taxon>
        <taxon>Embryophyta</taxon>
        <taxon>Tracheophyta</taxon>
        <taxon>Spermatophyta</taxon>
        <taxon>Magnoliopsida</taxon>
        <taxon>eudicotyledons</taxon>
        <taxon>Gunneridae</taxon>
        <taxon>Pentapetalae</taxon>
        <taxon>Caryophyllales</taxon>
        <taxon>Chenopodiaceae</taxon>
        <taxon>Chenopodioideae</taxon>
        <taxon>Anserineae</taxon>
        <taxon>Spinacia</taxon>
    </lineage>
</organism>
<name>A0A9R0K983_SPIOL</name>
<dbReference type="PANTHER" id="PTHR31373:SF27">
    <property type="entry name" value="TROVE DOMAIN-CONTAINING PROTEIN"/>
    <property type="match status" value="1"/>
</dbReference>
<dbReference type="InterPro" id="IPR058580">
    <property type="entry name" value="DUF2828"/>
</dbReference>
<dbReference type="Proteomes" id="UP000813463">
    <property type="component" value="Chromosome 3"/>
</dbReference>
<sequence length="419" mass="48047">MDDLKKAKVLKAEKKANKAKKAIDKYNHDPEYRFLYDCICDVFAYLLRRDMILLQEYYFDNISLAAKWCRSLDSSYDEYLLICETIARKVFPRDVYVEYKDMEEAHYAYKVRTRLRKDVLAPLRNALNLPEVYMCAKRWREIPYDRVSSTAMNLGKKVFLKHDKDGFEEYLSDVKEGNLSIAAGALLPHEIVSSIYGSDEDLNEVAELQWKSMVNDLAKEGELINCTALANNIAGDVCVGLMLLVSELTCAPWKGKVITWGEDPEFHTIKGDKLSEKVESVQEMVYESMVDLQKVFDKVLEFTVEKNLSEDEMLRRLFVFIDEDFEKVSAHPWETEYAEMKMKFLDRGFSRVPEVVFWNLKGSLAVPVRCDVPGMAVVSGLSKNLLTLFLDDGGGVLTPESVMNASISRAEYSQLVVHD</sequence>
<evidence type="ECO:0000313" key="3">
    <source>
        <dbReference type="Proteomes" id="UP000813463"/>
    </source>
</evidence>
<reference evidence="4" key="2">
    <citation type="submission" date="2025-08" db="UniProtKB">
        <authorList>
            <consortium name="RefSeq"/>
        </authorList>
    </citation>
    <scope>IDENTIFICATION</scope>
    <source>
        <tissue evidence="4">Leaf</tissue>
    </source>
</reference>
<feature type="domain" description="DUF7788" evidence="2">
    <location>
        <begin position="231"/>
        <end position="394"/>
    </location>
</feature>
<dbReference type="RefSeq" id="XP_021863140.2">
    <property type="nucleotide sequence ID" value="XM_022007448.2"/>
</dbReference>
<evidence type="ECO:0000259" key="2">
    <source>
        <dbReference type="Pfam" id="PF25043"/>
    </source>
</evidence>
<dbReference type="Pfam" id="PF11443">
    <property type="entry name" value="DUF2828"/>
    <property type="match status" value="1"/>
</dbReference>
<keyword evidence="3" id="KW-1185">Reference proteome</keyword>
<dbReference type="InterPro" id="IPR011205">
    <property type="entry name" value="UCP015417_vWA"/>
</dbReference>
<dbReference type="PIRSF" id="PIRSF015417">
    <property type="entry name" value="T31B5_30_vWA"/>
    <property type="match status" value="1"/>
</dbReference>
<accession>A0A9R0K983</accession>